<proteinExistence type="predicted"/>
<gene>
    <name evidence="2" type="ORF">MSSD14B_29060</name>
</gene>
<sequence>MTDPLNEAVIELGSALGTLNAWNSSADVEALQVLLCIHIMADDKGYAQLVEIRKEIGIAPDRMTRCIRMLLGQKKSASILSLGDSTDRQPLVDVASYDDSPSVKRIALTPKGLSIVQQILLPLIHRQRRIDELEAALREKEKLVSAVRTIGFDPGKLANAPDALEPLKMRAKAFLAALVNDVARLSAKEIYDLGLPAVQRQLLEIPGFSPDCQSGNSEQVRQALGFNSFVIRDLRQDD</sequence>
<comment type="caution">
    <text evidence="2">The sequence shown here is derived from an EMBL/GenBank/DDBJ whole genome shotgun (WGS) entry which is preliminary data.</text>
</comment>
<name>A0A5M3Q1Y7_9GAMM</name>
<accession>A0A5M3Q1Y7</accession>
<keyword evidence="1" id="KW-0175">Coiled coil</keyword>
<evidence type="ECO:0000313" key="3">
    <source>
        <dbReference type="Proteomes" id="UP000387223"/>
    </source>
</evidence>
<reference evidence="2 3" key="1">
    <citation type="journal article" date="2019" name="J. Gen. Appl. Microbiol.">
        <title>Aerobic degradation of cis-dichloroethene by the marine bacterium Marinobacter salsuginis strain 5N-3.</title>
        <authorList>
            <person name="Inoue Y."/>
            <person name="Fukunaga Y."/>
            <person name="Katsumata H."/>
            <person name="Ohji S."/>
            <person name="Hosoyama A."/>
            <person name="Mori K."/>
            <person name="Ando K."/>
        </authorList>
    </citation>
    <scope>NUCLEOTIDE SEQUENCE [LARGE SCALE GENOMIC DNA]</scope>
    <source>
        <strain evidence="2 3">NBRC 109114</strain>
    </source>
</reference>
<protein>
    <submittedName>
        <fullName evidence="2">Uncharacterized protein</fullName>
    </submittedName>
</protein>
<evidence type="ECO:0000313" key="2">
    <source>
        <dbReference type="EMBL" id="GBO89238.1"/>
    </source>
</evidence>
<evidence type="ECO:0000256" key="1">
    <source>
        <dbReference type="SAM" id="Coils"/>
    </source>
</evidence>
<dbReference type="AlphaFoldDB" id="A0A5M3Q1Y7"/>
<dbReference type="Proteomes" id="UP000387223">
    <property type="component" value="Unassembled WGS sequence"/>
</dbReference>
<dbReference type="EMBL" id="BGZI01000020">
    <property type="protein sequence ID" value="GBO89238.1"/>
    <property type="molecule type" value="Genomic_DNA"/>
</dbReference>
<feature type="coiled-coil region" evidence="1">
    <location>
        <begin position="123"/>
        <end position="150"/>
    </location>
</feature>
<dbReference type="RefSeq" id="WP_136630310.1">
    <property type="nucleotide sequence ID" value="NZ_BGZI01000020.1"/>
</dbReference>
<organism evidence="2 3">
    <name type="scientific">Marinobacter salsuginis</name>
    <dbReference type="NCBI Taxonomy" id="418719"/>
    <lineage>
        <taxon>Bacteria</taxon>
        <taxon>Pseudomonadati</taxon>
        <taxon>Pseudomonadota</taxon>
        <taxon>Gammaproteobacteria</taxon>
        <taxon>Pseudomonadales</taxon>
        <taxon>Marinobacteraceae</taxon>
        <taxon>Marinobacter</taxon>
    </lineage>
</organism>